<evidence type="ECO:0000313" key="2">
    <source>
        <dbReference type="EMBL" id="ABT16898.1"/>
    </source>
</evidence>
<keyword evidence="3" id="KW-1185">Reference proteome</keyword>
<name>A7KA24_9PHYC</name>
<reference evidence="2 3" key="1">
    <citation type="submission" date="2006-09" db="EMBL/GenBank/DDBJ databases">
        <title>Sequence and annotation of the 288-kb ATCV-1 virus that infects an endosymbiotic Chlorella strain of the heliozoon Acanthocystis turfacea.</title>
        <authorList>
            <person name="Fitzgerald L.A."/>
            <person name="Graves M.V."/>
            <person name="Li X."/>
            <person name="Pfitzner A.J.P."/>
            <person name="Hartigan J."/>
            <person name="Van Etten J.L."/>
        </authorList>
    </citation>
    <scope>NUCLEOTIDE SEQUENCE [LARGE SCALE GENOMIC DNA]</scope>
    <source>
        <strain evidence="2 3">ATCV-1</strain>
    </source>
</reference>
<dbReference type="RefSeq" id="YP_001427245.1">
    <property type="nucleotide sequence ID" value="NC_008724.1"/>
</dbReference>
<proteinExistence type="predicted"/>
<dbReference type="Proteomes" id="UP000202420">
    <property type="component" value="Segment"/>
</dbReference>
<accession>A7KA24</accession>
<keyword evidence="1" id="KW-0472">Membrane</keyword>
<evidence type="ECO:0000256" key="1">
    <source>
        <dbReference type="SAM" id="Phobius"/>
    </source>
</evidence>
<feature type="transmembrane region" description="Helical" evidence="1">
    <location>
        <begin position="26"/>
        <end position="57"/>
    </location>
</feature>
<sequence length="231" mass="25921">MEKLVLGVDLDLERHLLVLELVLRHIILILVLLIVIILILVLLIVIILVNLLFLVFLNNVLVIRERDLESLLEDLLLCLLLHRLKLLASHLNLAKKLLLLLEVLGHCLPDGGLHDFLHKLLDLFLRLFLGLHRSLHQLLGFLLGLLACLLSSLGHSLLGSNPCFLSSLGLGLLNLRELLGLGLRELLGGGELSHNRKLWADKFEVFDKKHCGVLGFIRNWSPGSNDNHVSK</sequence>
<dbReference type="EMBL" id="EF101928">
    <property type="protein sequence ID" value="ABT16898.1"/>
    <property type="molecule type" value="Genomic_DNA"/>
</dbReference>
<dbReference type="KEGG" id="vg:5470651"/>
<feature type="transmembrane region" description="Helical" evidence="1">
    <location>
        <begin position="138"/>
        <end position="158"/>
    </location>
</feature>
<evidence type="ECO:0000313" key="3">
    <source>
        <dbReference type="Proteomes" id="UP000202420"/>
    </source>
</evidence>
<gene>
    <name evidence="2" type="primary">z764L</name>
    <name evidence="2" type="ORF">ATCV1_z764L</name>
</gene>
<protein>
    <submittedName>
        <fullName evidence="2">Uncharacterized protein z764L</fullName>
    </submittedName>
</protein>
<keyword evidence="1" id="KW-0812">Transmembrane</keyword>
<organism evidence="2 3">
    <name type="scientific">Chlorovirus heliozoae</name>
    <dbReference type="NCBI Taxonomy" id="322019"/>
    <lineage>
        <taxon>Viruses</taxon>
        <taxon>Varidnaviria</taxon>
        <taxon>Bamfordvirae</taxon>
        <taxon>Nucleocytoviricota</taxon>
        <taxon>Megaviricetes</taxon>
        <taxon>Algavirales</taxon>
        <taxon>Phycodnaviridae</taxon>
        <taxon>Chlorovirus</taxon>
    </lineage>
</organism>
<keyword evidence="1" id="KW-1133">Transmembrane helix</keyword>
<dbReference type="GeneID" id="5470651"/>